<dbReference type="GO" id="GO:0070475">
    <property type="term" value="P:rRNA base methylation"/>
    <property type="evidence" value="ECO:0007669"/>
    <property type="project" value="TreeGrafter"/>
</dbReference>
<feature type="domain" description="TRAM" evidence="4">
    <location>
        <begin position="5"/>
        <end position="63"/>
    </location>
</feature>
<dbReference type="Gene3D" id="3.40.50.150">
    <property type="entry name" value="Vaccinia Virus protein VP39"/>
    <property type="match status" value="1"/>
</dbReference>
<dbReference type="InterPro" id="IPR012340">
    <property type="entry name" value="NA-bd_OB-fold"/>
</dbReference>
<dbReference type="InterPro" id="IPR002792">
    <property type="entry name" value="TRAM_dom"/>
</dbReference>
<keyword evidence="3" id="KW-0949">S-adenosyl-L-methionine</keyword>
<dbReference type="SUPFAM" id="SSF53335">
    <property type="entry name" value="S-adenosyl-L-methionine-dependent methyltransferases"/>
    <property type="match status" value="1"/>
</dbReference>
<evidence type="ECO:0000259" key="4">
    <source>
        <dbReference type="PROSITE" id="PS50926"/>
    </source>
</evidence>
<evidence type="ECO:0000313" key="5">
    <source>
        <dbReference type="EMBL" id="GAG02512.1"/>
    </source>
</evidence>
<dbReference type="AlphaFoldDB" id="X0UTI9"/>
<reference evidence="5" key="1">
    <citation type="journal article" date="2014" name="Front. Microbiol.">
        <title>High frequency of phylogenetically diverse reductive dehalogenase-homologous genes in deep subseafloor sedimentary metagenomes.</title>
        <authorList>
            <person name="Kawai M."/>
            <person name="Futagami T."/>
            <person name="Toyoda A."/>
            <person name="Takaki Y."/>
            <person name="Nishi S."/>
            <person name="Hori S."/>
            <person name="Arai W."/>
            <person name="Tsubouchi T."/>
            <person name="Morono Y."/>
            <person name="Uchiyama I."/>
            <person name="Ito T."/>
            <person name="Fujiyama A."/>
            <person name="Inagaki F."/>
            <person name="Takami H."/>
        </authorList>
    </citation>
    <scope>NUCLEOTIDE SEQUENCE</scope>
    <source>
        <strain evidence="5">Expedition CK06-06</strain>
    </source>
</reference>
<dbReference type="InterPro" id="IPR010280">
    <property type="entry name" value="U5_MeTrfase_fam"/>
</dbReference>
<dbReference type="EMBL" id="BARS01025295">
    <property type="protein sequence ID" value="GAG02512.1"/>
    <property type="molecule type" value="Genomic_DNA"/>
</dbReference>
<evidence type="ECO:0000256" key="3">
    <source>
        <dbReference type="ARBA" id="ARBA00022691"/>
    </source>
</evidence>
<name>X0UTI9_9ZZZZ</name>
<dbReference type="Gene3D" id="2.40.50.140">
    <property type="entry name" value="Nucleic acid-binding proteins"/>
    <property type="match status" value="1"/>
</dbReference>
<keyword evidence="2" id="KW-0808">Transferase</keyword>
<gene>
    <name evidence="5" type="ORF">S01H1_39997</name>
</gene>
<evidence type="ECO:0000256" key="1">
    <source>
        <dbReference type="ARBA" id="ARBA00022603"/>
    </source>
</evidence>
<evidence type="ECO:0000256" key="2">
    <source>
        <dbReference type="ARBA" id="ARBA00022679"/>
    </source>
</evidence>
<keyword evidence="1" id="KW-0489">Methyltransferase</keyword>
<sequence length="184" mass="21119">MREMDIRKGDTIELTVEKVVYGGRGLAHLNGMTIFVDKAVPGDRVIARIARVKKNFADSRVLELIEASPYRTNAPCPYSDYCGGCNWQSIEYGKQLEYKHTFVEDSLNHIGKATDFQIHQALPSPQIFGYRNKMEFSFSDKRWFLPEERDRERDNIDFALGLHIPGTFDKIIDIEGCLLQKEKG</sequence>
<protein>
    <recommendedName>
        <fullName evidence="4">TRAM domain-containing protein</fullName>
    </recommendedName>
</protein>
<proteinExistence type="predicted"/>
<comment type="caution">
    <text evidence="5">The sequence shown here is derived from an EMBL/GenBank/DDBJ whole genome shotgun (WGS) entry which is preliminary data.</text>
</comment>
<dbReference type="PANTHER" id="PTHR11061:SF30">
    <property type="entry name" value="TRNA (URACIL(54)-C(5))-METHYLTRANSFERASE"/>
    <property type="match status" value="1"/>
</dbReference>
<dbReference type="FunFam" id="2.40.50.140:FF:000097">
    <property type="entry name" value="23S rRNA (uracil(1939)-C(5))-methyltransferase RlmD"/>
    <property type="match status" value="1"/>
</dbReference>
<dbReference type="SUPFAM" id="SSF50249">
    <property type="entry name" value="Nucleic acid-binding proteins"/>
    <property type="match status" value="1"/>
</dbReference>
<feature type="non-terminal residue" evidence="5">
    <location>
        <position position="184"/>
    </location>
</feature>
<accession>X0UTI9</accession>
<organism evidence="5">
    <name type="scientific">marine sediment metagenome</name>
    <dbReference type="NCBI Taxonomy" id="412755"/>
    <lineage>
        <taxon>unclassified sequences</taxon>
        <taxon>metagenomes</taxon>
        <taxon>ecological metagenomes</taxon>
    </lineage>
</organism>
<dbReference type="InterPro" id="IPR029063">
    <property type="entry name" value="SAM-dependent_MTases_sf"/>
</dbReference>
<dbReference type="GO" id="GO:0070041">
    <property type="term" value="F:rRNA (uridine-C5-)-methyltransferase activity"/>
    <property type="evidence" value="ECO:0007669"/>
    <property type="project" value="TreeGrafter"/>
</dbReference>
<dbReference type="Pfam" id="PF01938">
    <property type="entry name" value="TRAM"/>
    <property type="match status" value="1"/>
</dbReference>
<dbReference type="PANTHER" id="PTHR11061">
    <property type="entry name" value="RNA M5U METHYLTRANSFERASE"/>
    <property type="match status" value="1"/>
</dbReference>
<dbReference type="PROSITE" id="PS50926">
    <property type="entry name" value="TRAM"/>
    <property type="match status" value="1"/>
</dbReference>